<accession>A0A8S9XRW7</accession>
<evidence type="ECO:0000256" key="3">
    <source>
        <dbReference type="ARBA" id="ARBA00022946"/>
    </source>
</evidence>
<dbReference type="OrthoDB" id="10249237at2759"/>
<evidence type="ECO:0000256" key="6">
    <source>
        <dbReference type="ARBA" id="ARBA00023274"/>
    </source>
</evidence>
<sequence length="127" mass="15015">MERLAMSSRSVGRLWTACRKFSNFEPEPFLRKENRKRIILPKNPNQTNALMNGPDFTYLDGRPTPYGSRQLRRMEKQKEYTAKIIQLTREVDMAKATHKRHILEQEQEIQHIIDSKFKAKGKKLLES</sequence>
<keyword evidence="5" id="KW-0496">Mitochondrion</keyword>
<evidence type="ECO:0000256" key="5">
    <source>
        <dbReference type="ARBA" id="ARBA00023128"/>
    </source>
</evidence>
<comment type="similarity">
    <text evidence="2">Belongs to the mitochondrion-specific ribosomal protein mL52 family.</text>
</comment>
<keyword evidence="11" id="KW-1185">Reference proteome</keyword>
<evidence type="ECO:0000256" key="1">
    <source>
        <dbReference type="ARBA" id="ARBA00004173"/>
    </source>
</evidence>
<keyword evidence="3" id="KW-0809">Transit peptide</keyword>
<keyword evidence="6" id="KW-0687">Ribonucleoprotein</keyword>
<protein>
    <recommendedName>
        <fullName evidence="7">Large ribosomal subunit protein mL52</fullName>
    </recommendedName>
    <alternativeName>
        <fullName evidence="8">39S ribosomal protein L52, mitochondrial</fullName>
    </alternativeName>
</protein>
<organism evidence="10 11">
    <name type="scientific">Apolygus lucorum</name>
    <name type="common">Small green plant bug</name>
    <name type="synonym">Lygocoris lucorum</name>
    <dbReference type="NCBI Taxonomy" id="248454"/>
    <lineage>
        <taxon>Eukaryota</taxon>
        <taxon>Metazoa</taxon>
        <taxon>Ecdysozoa</taxon>
        <taxon>Arthropoda</taxon>
        <taxon>Hexapoda</taxon>
        <taxon>Insecta</taxon>
        <taxon>Pterygota</taxon>
        <taxon>Neoptera</taxon>
        <taxon>Paraneoptera</taxon>
        <taxon>Hemiptera</taxon>
        <taxon>Heteroptera</taxon>
        <taxon>Panheteroptera</taxon>
        <taxon>Cimicomorpha</taxon>
        <taxon>Miridae</taxon>
        <taxon>Mirini</taxon>
        <taxon>Apolygus</taxon>
    </lineage>
</organism>
<dbReference type="GO" id="GO:0003735">
    <property type="term" value="F:structural constituent of ribosome"/>
    <property type="evidence" value="ECO:0007669"/>
    <property type="project" value="InterPro"/>
</dbReference>
<evidence type="ECO:0000313" key="10">
    <source>
        <dbReference type="EMBL" id="KAF6211309.1"/>
    </source>
</evidence>
<dbReference type="AlphaFoldDB" id="A0A8S9XRW7"/>
<evidence type="ECO:0000256" key="8">
    <source>
        <dbReference type="ARBA" id="ARBA00035425"/>
    </source>
</evidence>
<comment type="subcellular location">
    <subcellularLocation>
        <location evidence="1">Mitochondrion</location>
    </subcellularLocation>
</comment>
<gene>
    <name evidence="10" type="ORF">GE061_014426</name>
</gene>
<dbReference type="Proteomes" id="UP000466442">
    <property type="component" value="Linkage Group LG5"/>
</dbReference>
<keyword evidence="4" id="KW-0689">Ribosomal protein</keyword>
<name>A0A8S9XRW7_APOLU</name>
<dbReference type="Pfam" id="PF18699">
    <property type="entry name" value="MRPL52"/>
    <property type="match status" value="1"/>
</dbReference>
<dbReference type="GO" id="GO:0032543">
    <property type="term" value="P:mitochondrial translation"/>
    <property type="evidence" value="ECO:0007669"/>
    <property type="project" value="InterPro"/>
</dbReference>
<evidence type="ECO:0000256" key="9">
    <source>
        <dbReference type="SAM" id="MobiDB-lite"/>
    </source>
</evidence>
<feature type="region of interest" description="Disordered" evidence="9">
    <location>
        <begin position="44"/>
        <end position="65"/>
    </location>
</feature>
<evidence type="ECO:0000313" key="11">
    <source>
        <dbReference type="Proteomes" id="UP000466442"/>
    </source>
</evidence>
<evidence type="ECO:0000256" key="2">
    <source>
        <dbReference type="ARBA" id="ARBA00007232"/>
    </source>
</evidence>
<dbReference type="GO" id="GO:0005762">
    <property type="term" value="C:mitochondrial large ribosomal subunit"/>
    <property type="evidence" value="ECO:0007669"/>
    <property type="project" value="InterPro"/>
</dbReference>
<proteinExistence type="inferred from homology"/>
<dbReference type="InterPro" id="IPR034596">
    <property type="entry name" value="Ribosomal_mL52"/>
</dbReference>
<dbReference type="EMBL" id="WIXP02000005">
    <property type="protein sequence ID" value="KAF6211309.1"/>
    <property type="molecule type" value="Genomic_DNA"/>
</dbReference>
<comment type="caution">
    <text evidence="10">The sequence shown here is derived from an EMBL/GenBank/DDBJ whole genome shotgun (WGS) entry which is preliminary data.</text>
</comment>
<dbReference type="PANTHER" id="PTHR34090">
    <property type="entry name" value="39S RIBOSOMAL PROTEIN L52, MITOCHONDRIAL"/>
    <property type="match status" value="1"/>
</dbReference>
<dbReference type="PANTHER" id="PTHR34090:SF1">
    <property type="entry name" value="LARGE RIBOSOMAL SUBUNIT PROTEIN ML52"/>
    <property type="match status" value="1"/>
</dbReference>
<evidence type="ECO:0000256" key="4">
    <source>
        <dbReference type="ARBA" id="ARBA00022980"/>
    </source>
</evidence>
<reference evidence="10" key="1">
    <citation type="journal article" date="2021" name="Mol. Ecol. Resour.">
        <title>Apolygus lucorum genome provides insights into omnivorousness and mesophyll feeding.</title>
        <authorList>
            <person name="Liu Y."/>
            <person name="Liu H."/>
            <person name="Wang H."/>
            <person name="Huang T."/>
            <person name="Liu B."/>
            <person name="Yang B."/>
            <person name="Yin L."/>
            <person name="Li B."/>
            <person name="Zhang Y."/>
            <person name="Zhang S."/>
            <person name="Jiang F."/>
            <person name="Zhang X."/>
            <person name="Ren Y."/>
            <person name="Wang B."/>
            <person name="Wang S."/>
            <person name="Lu Y."/>
            <person name="Wu K."/>
            <person name="Fan W."/>
            <person name="Wang G."/>
        </authorList>
    </citation>
    <scope>NUCLEOTIDE SEQUENCE</scope>
    <source>
        <strain evidence="10">12Hb</strain>
    </source>
</reference>
<evidence type="ECO:0000256" key="7">
    <source>
        <dbReference type="ARBA" id="ARBA00035181"/>
    </source>
</evidence>